<reference evidence="8" key="3">
    <citation type="submission" date="2018-03" db="EMBL/GenBank/DDBJ databases">
        <authorList>
            <person name="Jeon C.O."/>
        </authorList>
    </citation>
    <scope>NUCLEOTIDE SEQUENCE</scope>
    <source>
        <strain evidence="8">JCM 31126</strain>
    </source>
</reference>
<dbReference type="Proteomes" id="UP001157039">
    <property type="component" value="Unassembled WGS sequence"/>
</dbReference>
<reference evidence="8 10" key="1">
    <citation type="journal article" date="2012" name="Int. J. Syst. Evol. Microbiol.">
        <title>Characterization of Tetragenococcus strains from sugar thick juice reveals a novel species, Tetragenococcus osmophilus sp. nov., and divides Tetragenococcus halophilus into two subspecies, T. halophilus subsp. halophilus subsp. nov. and T. halophilus subsp. flandriensis subsp. nov.</title>
        <authorList>
            <person name="Juste A."/>
            <person name="Van Trappen S."/>
            <person name="Verreth C."/>
            <person name="Cleenwerck I."/>
            <person name="De Vos P."/>
            <person name="Lievens B."/>
            <person name="Willems K.A."/>
        </authorList>
    </citation>
    <scope>NUCLEOTIDE SEQUENCE [LARGE SCALE GENOMIC DNA]</scope>
    <source>
        <strain evidence="8 10">JCM 31126</strain>
    </source>
</reference>
<evidence type="ECO:0000256" key="2">
    <source>
        <dbReference type="ARBA" id="ARBA00010206"/>
    </source>
</evidence>
<dbReference type="PANTHER" id="PTHR47271">
    <property type="entry name" value="ARGININE DEIMINASE"/>
    <property type="match status" value="1"/>
</dbReference>
<proteinExistence type="inferred from homology"/>
<dbReference type="EC" id="3.5.3.6" evidence="6"/>
<dbReference type="Proteomes" id="UP000268310">
    <property type="component" value="Chromosome"/>
</dbReference>
<evidence type="ECO:0000313" key="9">
    <source>
        <dbReference type="EMBL" id="GMA72638.1"/>
    </source>
</evidence>
<comment type="subcellular location">
    <subcellularLocation>
        <location evidence="6">Cytoplasm</location>
    </subcellularLocation>
</comment>
<evidence type="ECO:0000256" key="7">
    <source>
        <dbReference type="PIRSR" id="PIRSR006356-1"/>
    </source>
</evidence>
<accession>A0AA38CW59</accession>
<dbReference type="GO" id="GO:0005737">
    <property type="term" value="C:cytoplasm"/>
    <property type="evidence" value="ECO:0007669"/>
    <property type="project" value="UniProtKB-SubCell"/>
</dbReference>
<dbReference type="EMBL" id="BSUW01000001">
    <property type="protein sequence ID" value="GMA72638.1"/>
    <property type="molecule type" value="Genomic_DNA"/>
</dbReference>
<dbReference type="PIRSF" id="PIRSF006356">
    <property type="entry name" value="Arg_deiminase"/>
    <property type="match status" value="1"/>
</dbReference>
<name>A0AA38CW59_9ENTE</name>
<dbReference type="NCBIfam" id="TIGR01078">
    <property type="entry name" value="arcA"/>
    <property type="match status" value="1"/>
</dbReference>
<evidence type="ECO:0000256" key="4">
    <source>
        <dbReference type="ARBA" id="ARBA00022801"/>
    </source>
</evidence>
<sequence length="410" mass="46899">MSTPINVFSEIGKLETVMLHRPGNELSNLLPDELQNLLFDDIPFLEQAQKEHDYFAEVLQAKGIEVLYLEDLAAESLRNKDIREKFIKQYLDEANIFNQTLKTKLQEKLTAIKDNRELVDKTMAGVQKVELPKYKAVSLTEMMDNSSPFVIDPLPNLYFTRDNFATVGHGISLNRMYSSTRQRETIYGQYIFDHHPRFSGKNIPRVYDRNNVSQIEGGDELILSEKVIAIGISQRTEAISIERLAKNVFDRKLGFNCVLAFNIGQKRKFMHLDTVFTMVDYDKFTIHPEIEEMLEVYSITPKNTGELKIAKERGRLEHILAKYLHRDSVQFIRCGDGNQTAAAREQWNDGSNTLAIAPGEVIVYDRNMITNKALERAGVKLNYIPSSELVRGRGGPRCMSMPLSRKSLTQ</sequence>
<dbReference type="HAMAP" id="MF_00242">
    <property type="entry name" value="Arg_deiminase"/>
    <property type="match status" value="1"/>
</dbReference>
<dbReference type="Pfam" id="PF02274">
    <property type="entry name" value="ADI"/>
    <property type="match status" value="1"/>
</dbReference>
<gene>
    <name evidence="6 9" type="primary">arcA</name>
    <name evidence="8" type="ORF">C7K38_04750</name>
    <name evidence="9" type="ORF">GCM10025885_16870</name>
</gene>
<evidence type="ECO:0000313" key="10">
    <source>
        <dbReference type="Proteomes" id="UP000268310"/>
    </source>
</evidence>
<evidence type="ECO:0000256" key="1">
    <source>
        <dbReference type="ARBA" id="ARBA00005213"/>
    </source>
</evidence>
<evidence type="ECO:0000256" key="5">
    <source>
        <dbReference type="ARBA" id="ARBA00049429"/>
    </source>
</evidence>
<dbReference type="PANTHER" id="PTHR47271:SF2">
    <property type="entry name" value="ARGININE DEIMINASE"/>
    <property type="match status" value="1"/>
</dbReference>
<evidence type="ECO:0000256" key="6">
    <source>
        <dbReference type="HAMAP-Rule" id="MF_00242"/>
    </source>
</evidence>
<keyword evidence="6" id="KW-0963">Cytoplasm</keyword>
<evidence type="ECO:0000256" key="3">
    <source>
        <dbReference type="ARBA" id="ARBA00022503"/>
    </source>
</evidence>
<evidence type="ECO:0000313" key="11">
    <source>
        <dbReference type="Proteomes" id="UP001157039"/>
    </source>
</evidence>
<dbReference type="SUPFAM" id="SSF55909">
    <property type="entry name" value="Pentein"/>
    <property type="match status" value="1"/>
</dbReference>
<dbReference type="Gene3D" id="1.10.3930.10">
    <property type="entry name" value="Arginine deiminase"/>
    <property type="match status" value="1"/>
</dbReference>
<dbReference type="NCBIfam" id="NF002381">
    <property type="entry name" value="PRK01388.1"/>
    <property type="match status" value="1"/>
</dbReference>
<dbReference type="EMBL" id="CP027783">
    <property type="protein sequence ID" value="AYW47743.1"/>
    <property type="molecule type" value="Genomic_DNA"/>
</dbReference>
<dbReference type="PRINTS" id="PR01466">
    <property type="entry name" value="ARGDEIMINASE"/>
</dbReference>
<evidence type="ECO:0000313" key="8">
    <source>
        <dbReference type="EMBL" id="AYW47743.1"/>
    </source>
</evidence>
<keyword evidence="4 6" id="KW-0378">Hydrolase</keyword>
<comment type="similarity">
    <text evidence="2 6">Belongs to the arginine deiminase family.</text>
</comment>
<dbReference type="Gene3D" id="3.75.10.10">
    <property type="entry name" value="L-arginine/glycine Amidinotransferase, Chain A"/>
    <property type="match status" value="1"/>
</dbReference>
<comment type="pathway">
    <text evidence="1 6">Amino-acid degradation; L-arginine degradation via ADI pathway; carbamoyl phosphate from L-arginine: step 1/2.</text>
</comment>
<dbReference type="KEGG" id="too:C7K38_04750"/>
<protein>
    <recommendedName>
        <fullName evidence="6">Arginine deiminase</fullName>
        <shortName evidence="6">ADI</shortName>
        <ecNumber evidence="6">3.5.3.6</ecNumber>
    </recommendedName>
    <alternativeName>
        <fullName evidence="6">Arginine dihydrolase</fullName>
        <shortName evidence="6">AD</shortName>
    </alternativeName>
</protein>
<keyword evidence="10" id="KW-1185">Reference proteome</keyword>
<comment type="catalytic activity">
    <reaction evidence="5 6">
        <text>L-arginine + H2O = L-citrulline + NH4(+)</text>
        <dbReference type="Rhea" id="RHEA:19597"/>
        <dbReference type="ChEBI" id="CHEBI:15377"/>
        <dbReference type="ChEBI" id="CHEBI:28938"/>
        <dbReference type="ChEBI" id="CHEBI:32682"/>
        <dbReference type="ChEBI" id="CHEBI:57743"/>
        <dbReference type="EC" id="3.5.3.6"/>
    </reaction>
</comment>
<reference evidence="9" key="4">
    <citation type="submission" date="2023-02" db="EMBL/GenBank/DDBJ databases">
        <authorList>
            <person name="Sun Q."/>
            <person name="Mori K."/>
        </authorList>
    </citation>
    <scope>NUCLEOTIDE SEQUENCE</scope>
    <source>
        <strain evidence="9">NBRC 114545</strain>
    </source>
</reference>
<keyword evidence="3 6" id="KW-0056">Arginine metabolism</keyword>
<dbReference type="InterPro" id="IPR003876">
    <property type="entry name" value="Arg_deiminase"/>
</dbReference>
<organism evidence="9 11">
    <name type="scientific">Tetragenococcus osmophilus</name>
    <dbReference type="NCBI Taxonomy" id="526944"/>
    <lineage>
        <taxon>Bacteria</taxon>
        <taxon>Bacillati</taxon>
        <taxon>Bacillota</taxon>
        <taxon>Bacilli</taxon>
        <taxon>Lactobacillales</taxon>
        <taxon>Enterococcaceae</taxon>
        <taxon>Tetragenococcus</taxon>
    </lineage>
</organism>
<dbReference type="AlphaFoldDB" id="A0AA38CW59"/>
<dbReference type="RefSeq" id="WP_123935109.1">
    <property type="nucleotide sequence ID" value="NZ_BSUW01000001.1"/>
</dbReference>
<dbReference type="GO" id="GO:0016990">
    <property type="term" value="F:arginine deiminase activity"/>
    <property type="evidence" value="ECO:0007669"/>
    <property type="project" value="UniProtKB-UniRule"/>
</dbReference>
<dbReference type="GO" id="GO:0019546">
    <property type="term" value="P:L-arginine deiminase pathway"/>
    <property type="evidence" value="ECO:0007669"/>
    <property type="project" value="UniProtKB-UniRule"/>
</dbReference>
<feature type="active site" description="Amidino-cysteine intermediate" evidence="6 7">
    <location>
        <position position="398"/>
    </location>
</feature>
<reference evidence="9 11" key="2">
    <citation type="journal article" date="2014" name="Int. J. Syst. Evol. Microbiol.">
        <title>Complete genome sequence of Corynebacterium casei LMG S-19264T (=DSM 44701T), isolated from a smear-ripened cheese.</title>
        <authorList>
            <consortium name="US DOE Joint Genome Institute (JGI-PGF)"/>
            <person name="Walter F."/>
            <person name="Albersmeier A."/>
            <person name="Kalinowski J."/>
            <person name="Ruckert C."/>
        </authorList>
    </citation>
    <scope>NUCLEOTIDE SEQUENCE [LARGE SCALE GENOMIC DNA]</scope>
    <source>
        <strain evidence="9 11">NBRC 114545</strain>
    </source>
</reference>